<dbReference type="GO" id="GO:0006508">
    <property type="term" value="P:proteolysis"/>
    <property type="evidence" value="ECO:0007669"/>
    <property type="project" value="UniProtKB-KW"/>
</dbReference>
<dbReference type="PANTHER" id="PTHR38037">
    <property type="entry name" value="ZN_PROTEASE DOMAIN-CONTAINING PROTEIN"/>
    <property type="match status" value="1"/>
</dbReference>
<dbReference type="PANTHER" id="PTHR38037:SF2">
    <property type="entry name" value="ATP-DEPENDENT ZINC PROTEASE DOMAIN-CONTAINING PROTEIN-RELATED"/>
    <property type="match status" value="1"/>
</dbReference>
<dbReference type="EMBL" id="JACQRX010000251">
    <property type="protein sequence ID" value="MBI4251942.1"/>
    <property type="molecule type" value="Genomic_DNA"/>
</dbReference>
<evidence type="ECO:0000313" key="3">
    <source>
        <dbReference type="EMBL" id="MBI4251942.1"/>
    </source>
</evidence>
<dbReference type="Gene3D" id="2.40.70.10">
    <property type="entry name" value="Acid Proteases"/>
    <property type="match status" value="1"/>
</dbReference>
<accession>A0A932ZXC7</accession>
<keyword evidence="3" id="KW-0645">Protease</keyword>
<comment type="caution">
    <text evidence="3">The sequence shown here is derived from an EMBL/GenBank/DDBJ whole genome shotgun (WGS) entry which is preliminary data.</text>
</comment>
<feature type="signal peptide" evidence="1">
    <location>
        <begin position="1"/>
        <end position="20"/>
    </location>
</feature>
<protein>
    <submittedName>
        <fullName evidence="3">ATP-dependent zinc protease</fullName>
    </submittedName>
</protein>
<dbReference type="Pfam" id="PF05618">
    <property type="entry name" value="Zn_protease"/>
    <property type="match status" value="1"/>
</dbReference>
<feature type="domain" description="Retropepsin-like aspartic endopeptidase" evidence="2">
    <location>
        <begin position="26"/>
        <end position="149"/>
    </location>
</feature>
<evidence type="ECO:0000256" key="1">
    <source>
        <dbReference type="SAM" id="SignalP"/>
    </source>
</evidence>
<dbReference type="SUPFAM" id="SSF50630">
    <property type="entry name" value="Acid proteases"/>
    <property type="match status" value="1"/>
</dbReference>
<proteinExistence type="predicted"/>
<reference evidence="3" key="1">
    <citation type="submission" date="2020-07" db="EMBL/GenBank/DDBJ databases">
        <title>Huge and variable diversity of episymbiotic CPR bacteria and DPANN archaea in groundwater ecosystems.</title>
        <authorList>
            <person name="He C.Y."/>
            <person name="Keren R."/>
            <person name="Whittaker M."/>
            <person name="Farag I.F."/>
            <person name="Doudna J."/>
            <person name="Cate J.H.D."/>
            <person name="Banfield J.F."/>
        </authorList>
    </citation>
    <scope>NUCLEOTIDE SEQUENCE</scope>
    <source>
        <strain evidence="3">NC_groundwater_1370_Ag_S-0.2um_69_93</strain>
    </source>
</reference>
<sequence>MKGSLLAASLAALLPLAASAAEKRVIGGVEEVILLPWGVRLPARIDTGAAGSSLDAREVRAAGKEVELRLAPEYGGRPMRLPILRWRTIKTPEGKGRRPVVRLEVCLGPERIVTEVNVNDRSDLEHPFLAGRNLLAGRFVVDVDRRQVLPPQCP</sequence>
<dbReference type="GO" id="GO:0008233">
    <property type="term" value="F:peptidase activity"/>
    <property type="evidence" value="ECO:0007669"/>
    <property type="project" value="UniProtKB-KW"/>
</dbReference>
<name>A0A932ZXC7_UNCTE</name>
<keyword evidence="1" id="KW-0732">Signal</keyword>
<dbReference type="InterPro" id="IPR008503">
    <property type="entry name" value="Asp_endopeptidase"/>
</dbReference>
<gene>
    <name evidence="3" type="ORF">HY618_05730</name>
</gene>
<organism evidence="3 4">
    <name type="scientific">Tectimicrobiota bacterium</name>
    <dbReference type="NCBI Taxonomy" id="2528274"/>
    <lineage>
        <taxon>Bacteria</taxon>
        <taxon>Pseudomonadati</taxon>
        <taxon>Nitrospinota/Tectimicrobiota group</taxon>
        <taxon>Candidatus Tectimicrobiota</taxon>
    </lineage>
</organism>
<evidence type="ECO:0000259" key="2">
    <source>
        <dbReference type="Pfam" id="PF05618"/>
    </source>
</evidence>
<evidence type="ECO:0000313" key="4">
    <source>
        <dbReference type="Proteomes" id="UP000752292"/>
    </source>
</evidence>
<keyword evidence="3" id="KW-0378">Hydrolase</keyword>
<dbReference type="InterPro" id="IPR021109">
    <property type="entry name" value="Peptidase_aspartic_dom_sf"/>
</dbReference>
<dbReference type="AlphaFoldDB" id="A0A932ZXC7"/>
<dbReference type="Proteomes" id="UP000752292">
    <property type="component" value="Unassembled WGS sequence"/>
</dbReference>
<feature type="chain" id="PRO_5037255961" evidence="1">
    <location>
        <begin position="21"/>
        <end position="154"/>
    </location>
</feature>